<accession>A0AAD8ST96</accession>
<evidence type="ECO:0000259" key="1">
    <source>
        <dbReference type="Pfam" id="PF07727"/>
    </source>
</evidence>
<gene>
    <name evidence="2" type="ORF">QYE76_051330</name>
</gene>
<sequence length="141" mass="15040">MFSGRDSAFDIACAGLSSPTTSCGSSSSPLYNMCSADASTAATAKKSGITMFVLIYVDDIIVTSSLDDAIVALLRDPNENFSIKDLGDLCFFWGIEVAKTQDGLLLTHTKYASDLLTKVDMHGCKSTPTPMSTTDQLSLNY</sequence>
<dbReference type="InterPro" id="IPR013103">
    <property type="entry name" value="RVT_2"/>
</dbReference>
<reference evidence="2" key="1">
    <citation type="submission" date="2023-07" db="EMBL/GenBank/DDBJ databases">
        <title>A chromosome-level genome assembly of Lolium multiflorum.</title>
        <authorList>
            <person name="Chen Y."/>
            <person name="Copetti D."/>
            <person name="Kolliker R."/>
            <person name="Studer B."/>
        </authorList>
    </citation>
    <scope>NUCLEOTIDE SEQUENCE</scope>
    <source>
        <strain evidence="2">02402/16</strain>
        <tissue evidence="2">Leaf</tissue>
    </source>
</reference>
<name>A0AAD8ST96_LOLMU</name>
<dbReference type="Proteomes" id="UP001231189">
    <property type="component" value="Unassembled WGS sequence"/>
</dbReference>
<comment type="caution">
    <text evidence="2">The sequence shown here is derived from an EMBL/GenBank/DDBJ whole genome shotgun (WGS) entry which is preliminary data.</text>
</comment>
<keyword evidence="3" id="KW-1185">Reference proteome</keyword>
<feature type="domain" description="Reverse transcriptase Ty1/copia-type" evidence="1">
    <location>
        <begin position="50"/>
        <end position="132"/>
    </location>
</feature>
<dbReference type="AlphaFoldDB" id="A0AAD8ST96"/>
<evidence type="ECO:0000313" key="3">
    <source>
        <dbReference type="Proteomes" id="UP001231189"/>
    </source>
</evidence>
<organism evidence="2 3">
    <name type="scientific">Lolium multiflorum</name>
    <name type="common">Italian ryegrass</name>
    <name type="synonym">Lolium perenne subsp. multiflorum</name>
    <dbReference type="NCBI Taxonomy" id="4521"/>
    <lineage>
        <taxon>Eukaryota</taxon>
        <taxon>Viridiplantae</taxon>
        <taxon>Streptophyta</taxon>
        <taxon>Embryophyta</taxon>
        <taxon>Tracheophyta</taxon>
        <taxon>Spermatophyta</taxon>
        <taxon>Magnoliopsida</taxon>
        <taxon>Liliopsida</taxon>
        <taxon>Poales</taxon>
        <taxon>Poaceae</taxon>
        <taxon>BOP clade</taxon>
        <taxon>Pooideae</taxon>
        <taxon>Poodae</taxon>
        <taxon>Poeae</taxon>
        <taxon>Poeae Chloroplast Group 2 (Poeae type)</taxon>
        <taxon>Loliodinae</taxon>
        <taxon>Loliinae</taxon>
        <taxon>Lolium</taxon>
    </lineage>
</organism>
<dbReference type="Pfam" id="PF07727">
    <property type="entry name" value="RVT_2"/>
    <property type="match status" value="1"/>
</dbReference>
<dbReference type="EMBL" id="JAUUTY010000003">
    <property type="protein sequence ID" value="KAK1663171.1"/>
    <property type="molecule type" value="Genomic_DNA"/>
</dbReference>
<proteinExistence type="predicted"/>
<evidence type="ECO:0000313" key="2">
    <source>
        <dbReference type="EMBL" id="KAK1663171.1"/>
    </source>
</evidence>
<protein>
    <recommendedName>
        <fullName evidence="1">Reverse transcriptase Ty1/copia-type domain-containing protein</fullName>
    </recommendedName>
</protein>